<feature type="domain" description="CRAL-TRIO" evidence="1">
    <location>
        <begin position="335"/>
        <end position="510"/>
    </location>
</feature>
<dbReference type="InterPro" id="IPR001251">
    <property type="entry name" value="CRAL-TRIO_dom"/>
</dbReference>
<dbReference type="SMART" id="SM00516">
    <property type="entry name" value="SEC14"/>
    <property type="match status" value="1"/>
</dbReference>
<dbReference type="PANTHER" id="PTHR45932:SF17">
    <property type="entry name" value="CELLULAR RETINALDEHYDE-BINDING_TRIPLE FUNCTION DOMAIN-CONTAINING PROTEIN"/>
    <property type="match status" value="1"/>
</dbReference>
<dbReference type="EMBL" id="JACGWJ010000013">
    <property type="protein sequence ID" value="KAL0378165.1"/>
    <property type="molecule type" value="Genomic_DNA"/>
</dbReference>
<dbReference type="InterPro" id="IPR036865">
    <property type="entry name" value="CRAL-TRIO_dom_sf"/>
</dbReference>
<dbReference type="Pfam" id="PF00650">
    <property type="entry name" value="CRAL_TRIO"/>
    <property type="match status" value="1"/>
</dbReference>
<accession>A0AAW2RCZ0</accession>
<evidence type="ECO:0000259" key="1">
    <source>
        <dbReference type="PROSITE" id="PS50191"/>
    </source>
</evidence>
<dbReference type="Gene3D" id="3.40.525.10">
    <property type="entry name" value="CRAL-TRIO lipid binding domain"/>
    <property type="match status" value="1"/>
</dbReference>
<protein>
    <submittedName>
        <fullName evidence="3">Patellin-3</fullName>
    </submittedName>
</protein>
<gene>
    <name evidence="3" type="ORF">Sradi_3122000</name>
</gene>
<dbReference type="PROSITE" id="PS50191">
    <property type="entry name" value="CRAL_TRIO"/>
    <property type="match status" value="1"/>
</dbReference>
<evidence type="ECO:0000259" key="2">
    <source>
        <dbReference type="PROSITE" id="PS51514"/>
    </source>
</evidence>
<dbReference type="PANTHER" id="PTHR45932">
    <property type="entry name" value="PATELLIN-1"/>
    <property type="match status" value="1"/>
</dbReference>
<dbReference type="Pfam" id="PF08381">
    <property type="entry name" value="BRX"/>
    <property type="match status" value="1"/>
</dbReference>
<reference evidence="3" key="2">
    <citation type="journal article" date="2024" name="Plant">
        <title>Genomic evolution and insights into agronomic trait innovations of Sesamum species.</title>
        <authorList>
            <person name="Miao H."/>
            <person name="Wang L."/>
            <person name="Qu L."/>
            <person name="Liu H."/>
            <person name="Sun Y."/>
            <person name="Le M."/>
            <person name="Wang Q."/>
            <person name="Wei S."/>
            <person name="Zheng Y."/>
            <person name="Lin W."/>
            <person name="Duan Y."/>
            <person name="Cao H."/>
            <person name="Xiong S."/>
            <person name="Wang X."/>
            <person name="Wei L."/>
            <person name="Li C."/>
            <person name="Ma Q."/>
            <person name="Ju M."/>
            <person name="Zhao R."/>
            <person name="Li G."/>
            <person name="Mu C."/>
            <person name="Tian Q."/>
            <person name="Mei H."/>
            <person name="Zhang T."/>
            <person name="Gao T."/>
            <person name="Zhang H."/>
        </authorList>
    </citation>
    <scope>NUCLEOTIDE SEQUENCE</scope>
    <source>
        <strain evidence="3">G02</strain>
    </source>
</reference>
<dbReference type="InterPro" id="IPR036273">
    <property type="entry name" value="CRAL/TRIO_N_dom_sf"/>
</dbReference>
<sequence length="596" mass="68898">MSRNYDNWERLVEAVLRREELWLLCHDHSRSPSISSIASDLSSSWSSPPGENLLSGLPDVDHSDATDYWAVWEKQFKPGVHVTLAALPDGTRFVKRVRFSQVGFEEEEAVLWWFKNRERVYRRYNAWGGNARIRQPLVVSFSWSPLIDSQKDESIFVPKLESISENSDPCEHQPGKIVGSEGEQNFRQAEEQSTRAFDLSETEKILLQELKQLVQDALNRHEFGSSSSSFSEEEQEPFATKEMKETMKEGENSLDFLDETYVATDEMPQERKLPVNGETPEEVFIWGVKLMEDEKTDTVLLKFLRGQYYMVKDAFTMIKNTIKWRKEFRIDDLVEEDLGSELERVVFMHGHSKEGHPVCYNVFREFQDKELYQKTFSDEEKRQKFLRWRIQFLEKSIRELDFSPGGISTIFQVTDLKNSQGMTKPEIRQVVDQVVQLLQDNYPDCVAKQVFINAPWRYMAYYKIISPLLTQRTKNKFAFAGPSLSTATLFKYISADQIPPQYGGLNKDGDFGAADTVTEIMVKPPAMQIEEFPVTQMTRFIMLVVELDLMTGSEDGDRVTIEKTRRIGSTQEEQVTIICNRFIAGEPGKLVVTIHH</sequence>
<feature type="domain" description="BRX" evidence="2">
    <location>
        <begin position="70"/>
        <end position="125"/>
    </location>
</feature>
<proteinExistence type="predicted"/>
<dbReference type="GO" id="GO:0008289">
    <property type="term" value="F:lipid binding"/>
    <property type="evidence" value="ECO:0007669"/>
    <property type="project" value="InterPro"/>
</dbReference>
<dbReference type="CDD" id="cd00170">
    <property type="entry name" value="SEC14"/>
    <property type="match status" value="1"/>
</dbReference>
<dbReference type="InterPro" id="IPR013591">
    <property type="entry name" value="Brevis_radix_dom"/>
</dbReference>
<organism evidence="3">
    <name type="scientific">Sesamum radiatum</name>
    <name type="common">Black benniseed</name>
    <dbReference type="NCBI Taxonomy" id="300843"/>
    <lineage>
        <taxon>Eukaryota</taxon>
        <taxon>Viridiplantae</taxon>
        <taxon>Streptophyta</taxon>
        <taxon>Embryophyta</taxon>
        <taxon>Tracheophyta</taxon>
        <taxon>Spermatophyta</taxon>
        <taxon>Magnoliopsida</taxon>
        <taxon>eudicotyledons</taxon>
        <taxon>Gunneridae</taxon>
        <taxon>Pentapetalae</taxon>
        <taxon>asterids</taxon>
        <taxon>lamiids</taxon>
        <taxon>Lamiales</taxon>
        <taxon>Pedaliaceae</taxon>
        <taxon>Sesamum</taxon>
    </lineage>
</organism>
<reference evidence="3" key="1">
    <citation type="submission" date="2020-06" db="EMBL/GenBank/DDBJ databases">
        <authorList>
            <person name="Li T."/>
            <person name="Hu X."/>
            <person name="Zhang T."/>
            <person name="Song X."/>
            <person name="Zhang H."/>
            <person name="Dai N."/>
            <person name="Sheng W."/>
            <person name="Hou X."/>
            <person name="Wei L."/>
        </authorList>
    </citation>
    <scope>NUCLEOTIDE SEQUENCE</scope>
    <source>
        <strain evidence="3">G02</strain>
        <tissue evidence="3">Leaf</tissue>
    </source>
</reference>
<dbReference type="AlphaFoldDB" id="A0AAW2RCZ0"/>
<name>A0AAW2RCZ0_SESRA</name>
<evidence type="ECO:0000313" key="3">
    <source>
        <dbReference type="EMBL" id="KAL0378165.1"/>
    </source>
</evidence>
<dbReference type="SUPFAM" id="SSF46938">
    <property type="entry name" value="CRAL/TRIO N-terminal domain"/>
    <property type="match status" value="1"/>
</dbReference>
<dbReference type="InterPro" id="IPR044834">
    <property type="entry name" value="PATL"/>
</dbReference>
<comment type="caution">
    <text evidence="3">The sequence shown here is derived from an EMBL/GenBank/DDBJ whole genome shotgun (WGS) entry which is preliminary data.</text>
</comment>
<dbReference type="PROSITE" id="PS51514">
    <property type="entry name" value="BRX"/>
    <property type="match status" value="1"/>
</dbReference>
<dbReference type="SUPFAM" id="SSF52087">
    <property type="entry name" value="CRAL/TRIO domain"/>
    <property type="match status" value="1"/>
</dbReference>